<dbReference type="InParanoid" id="A0A3B1K8G8"/>
<reference evidence="4" key="3">
    <citation type="submission" date="2025-08" db="UniProtKB">
        <authorList>
            <consortium name="Ensembl"/>
        </authorList>
    </citation>
    <scope>IDENTIFICATION</scope>
</reference>
<proteinExistence type="inferred from homology"/>
<evidence type="ECO:0000256" key="1">
    <source>
        <dbReference type="ARBA" id="ARBA00022737"/>
    </source>
</evidence>
<sequence>PEMLASYKSYSGHFSLIREQQVCMAVDIGGDWGCVVSDSPWLILYFFPLFRLSRELLDEKGPEVLQDSLDRCYSTPSGYLKLTDSCQPYRSAFYILEQQRVEIEKYQEVEEDQDPSCPRLSRELLDEKEPEVLQDSLDRCYSTPSGYLELPDLGQPYSSAVYSLEEQYLGLALDVDSEYLTVKVISLHLVFQIGVIFLFQVPLLS</sequence>
<dbReference type="InterPro" id="IPR010630">
    <property type="entry name" value="Olduvai_dom"/>
</dbReference>
<dbReference type="STRING" id="7994.ENSAMXP00000050375"/>
<protein>
    <recommendedName>
        <fullName evidence="3">Olduvai domain-containing protein</fullName>
    </recommendedName>
</protein>
<dbReference type="SMART" id="SM01148">
    <property type="entry name" value="DUF1220"/>
    <property type="match status" value="2"/>
</dbReference>
<feature type="domain" description="Olduvai" evidence="3">
    <location>
        <begin position="53"/>
        <end position="101"/>
    </location>
</feature>
<dbReference type="PANTHER" id="PTHR14199:SF35">
    <property type="entry name" value="NEUROBLASTOMA BREAKPOINT FAMILY MEMBER 1-RELATED"/>
    <property type="match status" value="1"/>
</dbReference>
<dbReference type="Proteomes" id="UP000018467">
    <property type="component" value="Unassembled WGS sequence"/>
</dbReference>
<feature type="domain" description="Olduvai" evidence="3">
    <location>
        <begin position="102"/>
        <end position="199"/>
    </location>
</feature>
<dbReference type="Pfam" id="PF06758">
    <property type="entry name" value="Olduvai"/>
    <property type="match status" value="2"/>
</dbReference>
<keyword evidence="1" id="KW-0677">Repeat</keyword>
<dbReference type="InterPro" id="IPR055306">
    <property type="entry name" value="NBPF"/>
</dbReference>
<dbReference type="GeneTree" id="ENSGT00420000029746"/>
<reference evidence="5" key="1">
    <citation type="submission" date="2013-03" db="EMBL/GenBank/DDBJ databases">
        <authorList>
            <person name="Jeffery W."/>
            <person name="Warren W."/>
            <person name="Wilson R.K."/>
        </authorList>
    </citation>
    <scope>NUCLEOTIDE SEQUENCE</scope>
    <source>
        <strain evidence="5">female</strain>
    </source>
</reference>
<name>A0A3B1K8G8_ASTMX</name>
<keyword evidence="5" id="KW-1185">Reference proteome</keyword>
<dbReference type="Ensembl" id="ENSAMXT00000038000.1">
    <property type="protein sequence ID" value="ENSAMXP00000050375.1"/>
    <property type="gene ID" value="ENSAMXG00000043845.1"/>
</dbReference>
<dbReference type="PROSITE" id="PS51316">
    <property type="entry name" value="ODV"/>
    <property type="match status" value="2"/>
</dbReference>
<evidence type="ECO:0000313" key="4">
    <source>
        <dbReference type="Ensembl" id="ENSAMXP00000050375.1"/>
    </source>
</evidence>
<reference evidence="4" key="4">
    <citation type="submission" date="2025-09" db="UniProtKB">
        <authorList>
            <consortium name="Ensembl"/>
        </authorList>
    </citation>
    <scope>IDENTIFICATION</scope>
</reference>
<evidence type="ECO:0000313" key="5">
    <source>
        <dbReference type="Proteomes" id="UP000018467"/>
    </source>
</evidence>
<organism evidence="4 5">
    <name type="scientific">Astyanax mexicanus</name>
    <name type="common">Blind cave fish</name>
    <name type="synonym">Astyanax fasciatus mexicanus</name>
    <dbReference type="NCBI Taxonomy" id="7994"/>
    <lineage>
        <taxon>Eukaryota</taxon>
        <taxon>Metazoa</taxon>
        <taxon>Chordata</taxon>
        <taxon>Craniata</taxon>
        <taxon>Vertebrata</taxon>
        <taxon>Euteleostomi</taxon>
        <taxon>Actinopterygii</taxon>
        <taxon>Neopterygii</taxon>
        <taxon>Teleostei</taxon>
        <taxon>Ostariophysi</taxon>
        <taxon>Characiformes</taxon>
        <taxon>Characoidei</taxon>
        <taxon>Acestrorhamphidae</taxon>
        <taxon>Acestrorhamphinae</taxon>
        <taxon>Astyanax</taxon>
    </lineage>
</organism>
<dbReference type="AlphaFoldDB" id="A0A3B1K8G8"/>
<reference evidence="5" key="2">
    <citation type="journal article" date="2014" name="Nat. Commun.">
        <title>The cavefish genome reveals candidate genes for eye loss.</title>
        <authorList>
            <person name="McGaugh S.E."/>
            <person name="Gross J.B."/>
            <person name="Aken B."/>
            <person name="Blin M."/>
            <person name="Borowsky R."/>
            <person name="Chalopin D."/>
            <person name="Hinaux H."/>
            <person name="Jeffery W.R."/>
            <person name="Keene A."/>
            <person name="Ma L."/>
            <person name="Minx P."/>
            <person name="Murphy D."/>
            <person name="O'Quin K.E."/>
            <person name="Retaux S."/>
            <person name="Rohner N."/>
            <person name="Searle S.M."/>
            <person name="Stahl B.A."/>
            <person name="Tabin C."/>
            <person name="Volff J.N."/>
            <person name="Yoshizawa M."/>
            <person name="Warren W.C."/>
        </authorList>
    </citation>
    <scope>NUCLEOTIDE SEQUENCE [LARGE SCALE GENOMIC DNA]</scope>
    <source>
        <strain evidence="5">female</strain>
    </source>
</reference>
<accession>A0A3B1K8G8</accession>
<dbReference type="Bgee" id="ENSAMXG00000043845">
    <property type="expression patterns" value="Expressed in embryo"/>
</dbReference>
<evidence type="ECO:0000256" key="2">
    <source>
        <dbReference type="ARBA" id="ARBA00038417"/>
    </source>
</evidence>
<comment type="similarity">
    <text evidence="2">Belongs to the NBPF family.</text>
</comment>
<dbReference type="PANTHER" id="PTHR14199">
    <property type="entry name" value="NEUROBLASTOMA BREAKPOINT FAMILY MEMBER 6-LIKE PROTEIN"/>
    <property type="match status" value="1"/>
</dbReference>
<evidence type="ECO:0000259" key="3">
    <source>
        <dbReference type="PROSITE" id="PS51316"/>
    </source>
</evidence>